<dbReference type="Proteomes" id="UP000193642">
    <property type="component" value="Unassembled WGS sequence"/>
</dbReference>
<reference evidence="1 2" key="1">
    <citation type="submission" date="2016-07" db="EMBL/GenBank/DDBJ databases">
        <title>Pervasive Adenine N6-methylation of Active Genes in Fungi.</title>
        <authorList>
            <consortium name="DOE Joint Genome Institute"/>
            <person name="Mondo S.J."/>
            <person name="Dannebaum R.O."/>
            <person name="Kuo R.C."/>
            <person name="Labutti K."/>
            <person name="Haridas S."/>
            <person name="Kuo A."/>
            <person name="Salamov A."/>
            <person name="Ahrendt S.R."/>
            <person name="Lipzen A."/>
            <person name="Sullivan W."/>
            <person name="Andreopoulos W.B."/>
            <person name="Clum A."/>
            <person name="Lindquist E."/>
            <person name="Daum C."/>
            <person name="Ramamoorthy G.K."/>
            <person name="Gryganskyi A."/>
            <person name="Culley D."/>
            <person name="Magnuson J.K."/>
            <person name="James T.Y."/>
            <person name="O'Malley M.A."/>
            <person name="Stajich J.E."/>
            <person name="Spatafora J.W."/>
            <person name="Visel A."/>
            <person name="Grigoriev I.V."/>
        </authorList>
    </citation>
    <scope>NUCLEOTIDE SEQUENCE [LARGE SCALE GENOMIC DNA]</scope>
    <source>
        <strain evidence="1 2">JEL800</strain>
    </source>
</reference>
<organism evidence="1 2">
    <name type="scientific">Rhizoclosmatium globosum</name>
    <dbReference type="NCBI Taxonomy" id="329046"/>
    <lineage>
        <taxon>Eukaryota</taxon>
        <taxon>Fungi</taxon>
        <taxon>Fungi incertae sedis</taxon>
        <taxon>Chytridiomycota</taxon>
        <taxon>Chytridiomycota incertae sedis</taxon>
        <taxon>Chytridiomycetes</taxon>
        <taxon>Chytridiales</taxon>
        <taxon>Chytriomycetaceae</taxon>
        <taxon>Rhizoclosmatium</taxon>
    </lineage>
</organism>
<protein>
    <submittedName>
        <fullName evidence="1">Uncharacterized protein</fullName>
    </submittedName>
</protein>
<accession>A0A1Y2CLF2</accession>
<proteinExistence type="predicted"/>
<evidence type="ECO:0000313" key="1">
    <source>
        <dbReference type="EMBL" id="ORY47806.1"/>
    </source>
</evidence>
<dbReference type="AlphaFoldDB" id="A0A1Y2CLF2"/>
<comment type="caution">
    <text evidence="1">The sequence shown here is derived from an EMBL/GenBank/DDBJ whole genome shotgun (WGS) entry which is preliminary data.</text>
</comment>
<sequence>MEVVGNVTIIRRGLVLAWDLGGVESITSFGTKLGVSIGVAKQVVEVLKRDGFFKESQSMMYSFVTAKRQSPQFKYWMSDASLPMVPIPDVDADLCEVEDEFEESQVILGRPIVSSGFSTRTPPATVGRTQDQVQRMDFEGGVSGLVLDGKTSIQQVLSPTFTN</sequence>
<evidence type="ECO:0000313" key="2">
    <source>
        <dbReference type="Proteomes" id="UP000193642"/>
    </source>
</evidence>
<gene>
    <name evidence="1" type="ORF">BCR33DRAFT_714869</name>
</gene>
<keyword evidence="2" id="KW-1185">Reference proteome</keyword>
<name>A0A1Y2CLF2_9FUNG</name>
<dbReference type="EMBL" id="MCGO01000013">
    <property type="protein sequence ID" value="ORY47806.1"/>
    <property type="molecule type" value="Genomic_DNA"/>
</dbReference>